<evidence type="ECO:0000313" key="3">
    <source>
        <dbReference type="Proteomes" id="UP001465668"/>
    </source>
</evidence>
<sequence>MASQLAQSNLDGRTLGLALLRLAPLSVSSASLMFSWAQDLFVSGFVNPKLSNHPDHLSGKLLPYYMPGVWITGTTAIFIVYPGTMLLALANSVGAGAVQNQLARRLYLAGGVMSIAHFYFGLRSKSLMAAIGSPKDPGIKNENVVRTWLAMHFRRSLFVNLPAWLCLVGATAVILINGIA</sequence>
<feature type="transmembrane region" description="Helical" evidence="1">
    <location>
        <begin position="161"/>
        <end position="179"/>
    </location>
</feature>
<protein>
    <recommendedName>
        <fullName evidence="4">DUF1772-domain-containing protein</fullName>
    </recommendedName>
</protein>
<reference evidence="2 3" key="1">
    <citation type="submission" date="2024-02" db="EMBL/GenBank/DDBJ databases">
        <title>First draft genome assembly of two strains of Seiridium cardinale.</title>
        <authorList>
            <person name="Emiliani G."/>
            <person name="Scali E."/>
        </authorList>
    </citation>
    <scope>NUCLEOTIDE SEQUENCE [LARGE SCALE GENOMIC DNA]</scope>
    <source>
        <strain evidence="2 3">BM-138-000479</strain>
    </source>
</reference>
<name>A0ABR2XE96_9PEZI</name>
<evidence type="ECO:0008006" key="4">
    <source>
        <dbReference type="Google" id="ProtNLM"/>
    </source>
</evidence>
<evidence type="ECO:0000313" key="2">
    <source>
        <dbReference type="EMBL" id="KAK9772056.1"/>
    </source>
</evidence>
<proteinExistence type="predicted"/>
<organism evidence="2 3">
    <name type="scientific">Seiridium cardinale</name>
    <dbReference type="NCBI Taxonomy" id="138064"/>
    <lineage>
        <taxon>Eukaryota</taxon>
        <taxon>Fungi</taxon>
        <taxon>Dikarya</taxon>
        <taxon>Ascomycota</taxon>
        <taxon>Pezizomycotina</taxon>
        <taxon>Sordariomycetes</taxon>
        <taxon>Xylariomycetidae</taxon>
        <taxon>Amphisphaeriales</taxon>
        <taxon>Sporocadaceae</taxon>
        <taxon>Seiridium</taxon>
    </lineage>
</organism>
<comment type="caution">
    <text evidence="2">The sequence shown here is derived from an EMBL/GenBank/DDBJ whole genome shotgun (WGS) entry which is preliminary data.</text>
</comment>
<keyword evidence="1" id="KW-1133">Transmembrane helix</keyword>
<keyword evidence="1" id="KW-0812">Transmembrane</keyword>
<feature type="transmembrane region" description="Helical" evidence="1">
    <location>
        <begin position="102"/>
        <end position="120"/>
    </location>
</feature>
<feature type="transmembrane region" description="Helical" evidence="1">
    <location>
        <begin position="68"/>
        <end position="90"/>
    </location>
</feature>
<gene>
    <name evidence="2" type="ORF">SCAR479_11219</name>
</gene>
<keyword evidence="1" id="KW-0472">Membrane</keyword>
<evidence type="ECO:0000256" key="1">
    <source>
        <dbReference type="SAM" id="Phobius"/>
    </source>
</evidence>
<dbReference type="Proteomes" id="UP001465668">
    <property type="component" value="Unassembled WGS sequence"/>
</dbReference>
<accession>A0ABR2XE96</accession>
<dbReference type="EMBL" id="JARVKM010000066">
    <property type="protein sequence ID" value="KAK9772056.1"/>
    <property type="molecule type" value="Genomic_DNA"/>
</dbReference>
<keyword evidence="3" id="KW-1185">Reference proteome</keyword>